<dbReference type="InterPro" id="IPR036388">
    <property type="entry name" value="WH-like_DNA-bd_sf"/>
</dbReference>
<evidence type="ECO:0000313" key="2">
    <source>
        <dbReference type="EMBL" id="RYB99441.1"/>
    </source>
</evidence>
<dbReference type="Proteomes" id="UP000293291">
    <property type="component" value="Unassembled WGS sequence"/>
</dbReference>
<gene>
    <name evidence="2" type="ORF">EUA07_16585</name>
</gene>
<dbReference type="EMBL" id="SDWU01000019">
    <property type="protein sequence ID" value="RYB99441.1"/>
    <property type="molecule type" value="Genomic_DNA"/>
</dbReference>
<dbReference type="AlphaFoldDB" id="A0A4Q2SBX1"/>
<evidence type="ECO:0000313" key="3">
    <source>
        <dbReference type="Proteomes" id="UP000293291"/>
    </source>
</evidence>
<name>A0A4Q2SBX1_9ACTN</name>
<dbReference type="Gene3D" id="3.90.79.10">
    <property type="entry name" value="Nucleoside Triphosphate Pyrophosphohydrolase"/>
    <property type="match status" value="1"/>
</dbReference>
<sequence length="229" mass="26120">MADLDSFPRPGVTVDVAVLTVGGPSETNPQLRVLVQDRREPSGRSLPGGFIRERWTVDRTVDDVLRRKVGIEPSDRNRPRLLRLFDDPDRDDRSWVISAAHSLSLPETELLDATGDLVPVGADGRLRGEPRLLFDHDEIVSSAVEALRERYEIRYRYVDIHPDPDGFLPEPFTLRQLRKVHEAVVGAELHKDNFNRRMREYVEPLTRNGKVVVSDGLRGRPATLYRKSR</sequence>
<reference evidence="2 3" key="1">
    <citation type="submission" date="2019-01" db="EMBL/GenBank/DDBJ databases">
        <title>Novel species of Nocardioides.</title>
        <authorList>
            <person name="Liu Q."/>
            <person name="Xin Y.-H."/>
        </authorList>
    </citation>
    <scope>NUCLEOTIDE SEQUENCE [LARGE SCALE GENOMIC DNA]</scope>
    <source>
        <strain evidence="2 3">CGMCC 4.6875</strain>
    </source>
</reference>
<dbReference type="Pfam" id="PF21906">
    <property type="entry name" value="WHD_NrtR"/>
    <property type="match status" value="1"/>
</dbReference>
<dbReference type="InterPro" id="IPR036390">
    <property type="entry name" value="WH_DNA-bd_sf"/>
</dbReference>
<comment type="caution">
    <text evidence="2">The sequence shown here is derived from an EMBL/GenBank/DDBJ whole genome shotgun (WGS) entry which is preliminary data.</text>
</comment>
<dbReference type="InterPro" id="IPR015797">
    <property type="entry name" value="NUDIX_hydrolase-like_dom_sf"/>
</dbReference>
<accession>A0A4Q2SBX1</accession>
<dbReference type="Gene3D" id="1.10.10.10">
    <property type="entry name" value="Winged helix-like DNA-binding domain superfamily/Winged helix DNA-binding domain"/>
    <property type="match status" value="1"/>
</dbReference>
<dbReference type="SUPFAM" id="SSF46785">
    <property type="entry name" value="Winged helix' DNA-binding domain"/>
    <property type="match status" value="1"/>
</dbReference>
<dbReference type="OrthoDB" id="9786141at2"/>
<dbReference type="SUPFAM" id="SSF55811">
    <property type="entry name" value="Nudix"/>
    <property type="match status" value="1"/>
</dbReference>
<keyword evidence="3" id="KW-1185">Reference proteome</keyword>
<evidence type="ECO:0000259" key="1">
    <source>
        <dbReference type="Pfam" id="PF21906"/>
    </source>
</evidence>
<dbReference type="CDD" id="cd18873">
    <property type="entry name" value="NUDIX_NadM_like"/>
    <property type="match status" value="1"/>
</dbReference>
<feature type="domain" description="NrtR DNA-binding winged helix" evidence="1">
    <location>
        <begin position="167"/>
        <end position="226"/>
    </location>
</feature>
<dbReference type="InterPro" id="IPR054105">
    <property type="entry name" value="WHD_NrtR"/>
</dbReference>
<protein>
    <submittedName>
        <fullName evidence="2">NUDIX domain-containing protein</fullName>
    </submittedName>
</protein>
<proteinExistence type="predicted"/>
<organism evidence="2 3">
    <name type="scientific">Nocardioides ganghwensis</name>
    <dbReference type="NCBI Taxonomy" id="252230"/>
    <lineage>
        <taxon>Bacteria</taxon>
        <taxon>Bacillati</taxon>
        <taxon>Actinomycetota</taxon>
        <taxon>Actinomycetes</taxon>
        <taxon>Propionibacteriales</taxon>
        <taxon>Nocardioidaceae</taxon>
        <taxon>Nocardioides</taxon>
    </lineage>
</organism>